<accession>A0A4V5UTD5</accession>
<feature type="domain" description="HTH araC/xylS-type" evidence="4">
    <location>
        <begin position="162"/>
        <end position="264"/>
    </location>
</feature>
<evidence type="ECO:0000313" key="5">
    <source>
        <dbReference type="EMBL" id="TKK64473.1"/>
    </source>
</evidence>
<evidence type="ECO:0000313" key="6">
    <source>
        <dbReference type="Proteomes" id="UP000305848"/>
    </source>
</evidence>
<dbReference type="PANTHER" id="PTHR46796">
    <property type="entry name" value="HTH-TYPE TRANSCRIPTIONAL ACTIVATOR RHAS-RELATED"/>
    <property type="match status" value="1"/>
</dbReference>
<proteinExistence type="predicted"/>
<keyword evidence="6" id="KW-1185">Reference proteome</keyword>
<dbReference type="InterPro" id="IPR018060">
    <property type="entry name" value="HTH_AraC"/>
</dbReference>
<sequence>MNITYQEFKPTPVLQPYVDTYWLLSFEGAYNEYSPGQYCLPNGMVEIVITISEGNYHIGANGDWFPMPDMMMCGVYHKNVIMRATGTTRKFGIRVKPEMLHILFTVPSSVLYEDYTNLENIVGNDAKLFVEQLAEAHDTTKIVSRTDAFLLAQLNKHKQEHSYLIKAVNLMRSSKGSVSVDAISKSVYRSPRQLQRSFQHEMGLSPKSYQRLIRFRNVYRNMQMLQQAGGWAGLSYKLGYADQAHLIRDFKEFTGLVPTDLLLNKSHVFGLAASAKFIATAVISSEKPVRHSPNIVARYCHAESANRLYERQI</sequence>
<dbReference type="EMBL" id="SZQL01000033">
    <property type="protein sequence ID" value="TKK64473.1"/>
    <property type="molecule type" value="Genomic_DNA"/>
</dbReference>
<dbReference type="Pfam" id="PF20240">
    <property type="entry name" value="DUF6597"/>
    <property type="match status" value="1"/>
</dbReference>
<dbReference type="GO" id="GO:0003700">
    <property type="term" value="F:DNA-binding transcription factor activity"/>
    <property type="evidence" value="ECO:0007669"/>
    <property type="project" value="InterPro"/>
</dbReference>
<dbReference type="Proteomes" id="UP000305848">
    <property type="component" value="Unassembled WGS sequence"/>
</dbReference>
<dbReference type="Pfam" id="PF12833">
    <property type="entry name" value="HTH_18"/>
    <property type="match status" value="1"/>
</dbReference>
<protein>
    <submittedName>
        <fullName evidence="5">AraC family transcriptional regulator</fullName>
    </submittedName>
</protein>
<dbReference type="RefSeq" id="WP_137264067.1">
    <property type="nucleotide sequence ID" value="NZ_SZQL01000033.1"/>
</dbReference>
<gene>
    <name evidence="5" type="ORF">FC093_22455</name>
</gene>
<keyword evidence="3" id="KW-0804">Transcription</keyword>
<dbReference type="GO" id="GO:0043565">
    <property type="term" value="F:sequence-specific DNA binding"/>
    <property type="evidence" value="ECO:0007669"/>
    <property type="project" value="InterPro"/>
</dbReference>
<evidence type="ECO:0000259" key="4">
    <source>
        <dbReference type="PROSITE" id="PS01124"/>
    </source>
</evidence>
<dbReference type="SMART" id="SM00342">
    <property type="entry name" value="HTH_ARAC"/>
    <property type="match status" value="1"/>
</dbReference>
<evidence type="ECO:0000256" key="2">
    <source>
        <dbReference type="ARBA" id="ARBA00023125"/>
    </source>
</evidence>
<keyword evidence="2" id="KW-0238">DNA-binding</keyword>
<keyword evidence="1" id="KW-0805">Transcription regulation</keyword>
<dbReference type="InterPro" id="IPR046532">
    <property type="entry name" value="DUF6597"/>
</dbReference>
<organism evidence="5 6">
    <name type="scientific">Ilyomonas limi</name>
    <dbReference type="NCBI Taxonomy" id="2575867"/>
    <lineage>
        <taxon>Bacteria</taxon>
        <taxon>Pseudomonadati</taxon>
        <taxon>Bacteroidota</taxon>
        <taxon>Chitinophagia</taxon>
        <taxon>Chitinophagales</taxon>
        <taxon>Chitinophagaceae</taxon>
        <taxon>Ilyomonas</taxon>
    </lineage>
</organism>
<evidence type="ECO:0000256" key="3">
    <source>
        <dbReference type="ARBA" id="ARBA00023163"/>
    </source>
</evidence>
<name>A0A4V5UTD5_9BACT</name>
<comment type="caution">
    <text evidence="5">The sequence shown here is derived from an EMBL/GenBank/DDBJ whole genome shotgun (WGS) entry which is preliminary data.</text>
</comment>
<dbReference type="AlphaFoldDB" id="A0A4V5UTD5"/>
<reference evidence="5 6" key="1">
    <citation type="submission" date="2019-05" db="EMBL/GenBank/DDBJ databases">
        <title>Panacibacter sp. strain 17mud1-8 Genome sequencing and assembly.</title>
        <authorList>
            <person name="Chhetri G."/>
        </authorList>
    </citation>
    <scope>NUCLEOTIDE SEQUENCE [LARGE SCALE GENOMIC DNA]</scope>
    <source>
        <strain evidence="5 6">17mud1-8</strain>
    </source>
</reference>
<dbReference type="OrthoDB" id="655946at2"/>
<dbReference type="PROSITE" id="PS01124">
    <property type="entry name" value="HTH_ARAC_FAMILY_2"/>
    <property type="match status" value="1"/>
</dbReference>
<evidence type="ECO:0000256" key="1">
    <source>
        <dbReference type="ARBA" id="ARBA00023015"/>
    </source>
</evidence>
<dbReference type="Gene3D" id="1.10.10.60">
    <property type="entry name" value="Homeodomain-like"/>
    <property type="match status" value="1"/>
</dbReference>
<dbReference type="InterPro" id="IPR050204">
    <property type="entry name" value="AraC_XylS_family_regulators"/>
</dbReference>